<dbReference type="Gene3D" id="3.40.50.1820">
    <property type="entry name" value="alpha/beta hydrolase"/>
    <property type="match status" value="1"/>
</dbReference>
<dbReference type="InterPro" id="IPR050266">
    <property type="entry name" value="AB_hydrolase_sf"/>
</dbReference>
<dbReference type="RefSeq" id="WP_073306728.1">
    <property type="nucleotide sequence ID" value="NZ_FQWV01000001.1"/>
</dbReference>
<name>A0A1M5K8X1_9EURY</name>
<dbReference type="GO" id="GO:0016020">
    <property type="term" value="C:membrane"/>
    <property type="evidence" value="ECO:0007669"/>
    <property type="project" value="TreeGrafter"/>
</dbReference>
<evidence type="ECO:0000259" key="1">
    <source>
        <dbReference type="Pfam" id="PF00561"/>
    </source>
</evidence>
<dbReference type="STRING" id="43928.SAMN05443636_0417"/>
<organism evidence="2 3">
    <name type="scientific">Halobaculum gomorrense</name>
    <dbReference type="NCBI Taxonomy" id="43928"/>
    <lineage>
        <taxon>Archaea</taxon>
        <taxon>Methanobacteriati</taxon>
        <taxon>Methanobacteriota</taxon>
        <taxon>Stenosarchaea group</taxon>
        <taxon>Halobacteria</taxon>
        <taxon>Halobacteriales</taxon>
        <taxon>Haloferacaceae</taxon>
        <taxon>Halobaculum</taxon>
    </lineage>
</organism>
<dbReference type="Proteomes" id="UP000184357">
    <property type="component" value="Unassembled WGS sequence"/>
</dbReference>
<accession>A0A1M5K8X1</accession>
<dbReference type="OrthoDB" id="9890at2157"/>
<dbReference type="AlphaFoldDB" id="A0A1M5K8X1"/>
<evidence type="ECO:0000313" key="2">
    <source>
        <dbReference type="EMBL" id="SHG49227.1"/>
    </source>
</evidence>
<gene>
    <name evidence="2" type="ORF">SAMN05443636_0417</name>
</gene>
<proteinExistence type="predicted"/>
<dbReference type="InterPro" id="IPR000073">
    <property type="entry name" value="AB_hydrolase_1"/>
</dbReference>
<feature type="domain" description="AB hydrolase-1" evidence="1">
    <location>
        <begin position="35"/>
        <end position="263"/>
    </location>
</feature>
<dbReference type="SUPFAM" id="SSF53474">
    <property type="entry name" value="alpha/beta-Hydrolases"/>
    <property type="match status" value="1"/>
</dbReference>
<dbReference type="InterPro" id="IPR029058">
    <property type="entry name" value="AB_hydrolase_fold"/>
</dbReference>
<keyword evidence="3" id="KW-1185">Reference proteome</keyword>
<dbReference type="Pfam" id="PF00561">
    <property type="entry name" value="Abhydrolase_1"/>
    <property type="match status" value="1"/>
</dbReference>
<dbReference type="PANTHER" id="PTHR43798:SF24">
    <property type="entry name" value="CIS-3-ALKYL-4-ALKYLOXETAN-2-ONE DECARBOXYLASE"/>
    <property type="match status" value="1"/>
</dbReference>
<reference evidence="2 3" key="1">
    <citation type="submission" date="2016-11" db="EMBL/GenBank/DDBJ databases">
        <authorList>
            <person name="Jaros S."/>
            <person name="Januszkiewicz K."/>
            <person name="Wedrychowicz H."/>
        </authorList>
    </citation>
    <scope>NUCLEOTIDE SEQUENCE [LARGE SCALE GENOMIC DNA]</scope>
    <source>
        <strain evidence="2 3">DSM 9297</strain>
    </source>
</reference>
<dbReference type="PRINTS" id="PR00111">
    <property type="entry name" value="ABHYDROLASE"/>
</dbReference>
<evidence type="ECO:0000313" key="3">
    <source>
        <dbReference type="Proteomes" id="UP000184357"/>
    </source>
</evidence>
<sequence length="280" mass="30786">MTSYDEWTAAQDSTTVPVDDHDLEIAYRDEGEGDPVVFLHGIPTNSYLFRRQFEAVAADRRAIAPDMVGYGTSAMHDGFDRSIRAQEAAVRGLIDDLDLGTVDFVGHDLGGGVGLRLAARTPDAVDRLVLSNSVAYDSWPIQIITDLGLPESARENSVEDVQGMLDGLFRDTLYGGVDDAFVEAMKAPWASEEGVTSLVRNASGTNTSHTTEVDPGDVTADTLLLWGIEDEFQPVRWAERLERDIDSCELVRLEEANHWVPEDRGGTFRKHLTEFLLGGD</sequence>
<protein>
    <submittedName>
        <fullName evidence="2">Pimeloyl-ACP methyl ester carboxylesterase</fullName>
    </submittedName>
</protein>
<dbReference type="PANTHER" id="PTHR43798">
    <property type="entry name" value="MONOACYLGLYCEROL LIPASE"/>
    <property type="match status" value="1"/>
</dbReference>
<dbReference type="EMBL" id="FQWV01000001">
    <property type="protein sequence ID" value="SHG49227.1"/>
    <property type="molecule type" value="Genomic_DNA"/>
</dbReference>